<dbReference type="EMBL" id="BAABME010000124">
    <property type="protein sequence ID" value="GAA0139838.1"/>
    <property type="molecule type" value="Genomic_DNA"/>
</dbReference>
<dbReference type="Proteomes" id="UP001454036">
    <property type="component" value="Unassembled WGS sequence"/>
</dbReference>
<dbReference type="InterPro" id="IPR009646">
    <property type="entry name" value="Root_cap"/>
</dbReference>
<dbReference type="AlphaFoldDB" id="A0AAV3NLH1"/>
<protein>
    <recommendedName>
        <fullName evidence="4">Root cap</fullName>
    </recommendedName>
</protein>
<feature type="chain" id="PRO_5043887154" description="Root cap" evidence="1">
    <location>
        <begin position="29"/>
        <end position="294"/>
    </location>
</feature>
<reference evidence="2 3" key="1">
    <citation type="submission" date="2024-01" db="EMBL/GenBank/DDBJ databases">
        <title>The complete chloroplast genome sequence of Lithospermum erythrorhizon: insights into the phylogenetic relationship among Boraginaceae species and the maternal lineages of purple gromwells.</title>
        <authorList>
            <person name="Okada T."/>
            <person name="Watanabe K."/>
        </authorList>
    </citation>
    <scope>NUCLEOTIDE SEQUENCE [LARGE SCALE GENOMIC DNA]</scope>
</reference>
<gene>
    <name evidence="2" type="ORF">LIER_01307</name>
</gene>
<evidence type="ECO:0008006" key="4">
    <source>
        <dbReference type="Google" id="ProtNLM"/>
    </source>
</evidence>
<organism evidence="2 3">
    <name type="scientific">Lithospermum erythrorhizon</name>
    <name type="common">Purple gromwell</name>
    <name type="synonym">Lithospermum officinale var. erythrorhizon</name>
    <dbReference type="NCBI Taxonomy" id="34254"/>
    <lineage>
        <taxon>Eukaryota</taxon>
        <taxon>Viridiplantae</taxon>
        <taxon>Streptophyta</taxon>
        <taxon>Embryophyta</taxon>
        <taxon>Tracheophyta</taxon>
        <taxon>Spermatophyta</taxon>
        <taxon>Magnoliopsida</taxon>
        <taxon>eudicotyledons</taxon>
        <taxon>Gunneridae</taxon>
        <taxon>Pentapetalae</taxon>
        <taxon>asterids</taxon>
        <taxon>lamiids</taxon>
        <taxon>Boraginales</taxon>
        <taxon>Boraginaceae</taxon>
        <taxon>Boraginoideae</taxon>
        <taxon>Lithospermeae</taxon>
        <taxon>Lithospermum</taxon>
    </lineage>
</organism>
<evidence type="ECO:0000313" key="3">
    <source>
        <dbReference type="Proteomes" id="UP001454036"/>
    </source>
</evidence>
<dbReference type="Pfam" id="PF06830">
    <property type="entry name" value="Root_cap"/>
    <property type="match status" value="1"/>
</dbReference>
<feature type="signal peptide" evidence="1">
    <location>
        <begin position="1"/>
        <end position="28"/>
    </location>
</feature>
<proteinExistence type="predicted"/>
<name>A0AAV3NLH1_LITER</name>
<dbReference type="PANTHER" id="PTHR31656">
    <property type="entry name" value="ROOT CAP DOMAIN-CONTAINING PROTEIN"/>
    <property type="match status" value="1"/>
</dbReference>
<evidence type="ECO:0000256" key="1">
    <source>
        <dbReference type="SAM" id="SignalP"/>
    </source>
</evidence>
<keyword evidence="3" id="KW-1185">Reference proteome</keyword>
<keyword evidence="1" id="KW-0732">Signal</keyword>
<evidence type="ECO:0000313" key="2">
    <source>
        <dbReference type="EMBL" id="GAA0139838.1"/>
    </source>
</evidence>
<accession>A0AAV3NLH1</accession>
<sequence length="294" mass="33720">MKMPTRNICIVITILLNFLFWETQEVEAQQTQISTCTNRKSKCFLKPLRCPRECPSTRPRDRKAKVCYVNCDSSLCLAECKYRKPNCNGNGAACFDPRFIGADGSVFYFHGKSNEYFTLVTDHNLHIKARFIGHRPASRSRDYTWIQALGIMYGHHTLSIQATKAESWDYNIDHLEFSYDGEEITLPEIALLFWNSPENEATIERISRTNSVLVSIKDVLEIAIRVVPVTKEDDRVHNYQIPSNDCFAHLEVQFRFFGLSSQVEGVLGSTYQPDFVNQARPGIWRRHASGGRGR</sequence>
<comment type="caution">
    <text evidence="2">The sequence shown here is derived from an EMBL/GenBank/DDBJ whole genome shotgun (WGS) entry which is preliminary data.</text>
</comment>